<dbReference type="EMBL" id="KQ252358">
    <property type="protein sequence ID" value="KNC70043.1"/>
    <property type="molecule type" value="Genomic_DNA"/>
</dbReference>
<name>A0A0L0F1L4_9EUKA</name>
<dbReference type="RefSeq" id="XP_014143945.1">
    <property type="nucleotide sequence ID" value="XM_014288470.1"/>
</dbReference>
<dbReference type="GeneID" id="25917941"/>
<organism evidence="2 3">
    <name type="scientific">Sphaeroforma arctica JP610</name>
    <dbReference type="NCBI Taxonomy" id="667725"/>
    <lineage>
        <taxon>Eukaryota</taxon>
        <taxon>Ichthyosporea</taxon>
        <taxon>Ichthyophonida</taxon>
        <taxon>Sphaeroforma</taxon>
    </lineage>
</organism>
<feature type="region of interest" description="Disordered" evidence="1">
    <location>
        <begin position="1"/>
        <end position="68"/>
    </location>
</feature>
<keyword evidence="3" id="KW-1185">Reference proteome</keyword>
<proteinExistence type="predicted"/>
<evidence type="ECO:0000313" key="2">
    <source>
        <dbReference type="EMBL" id="KNC70043.1"/>
    </source>
</evidence>
<gene>
    <name evidence="2" type="ORF">SARC_17437</name>
</gene>
<protein>
    <submittedName>
        <fullName evidence="2">Uncharacterized protein</fullName>
    </submittedName>
</protein>
<feature type="non-terminal residue" evidence="2">
    <location>
        <position position="1"/>
    </location>
</feature>
<sequence length="122" mass="13816">PLDRPKVPPRPPKVPERPTSRPNSRPPPRPSAGPRVLPHETYPPTSDSVKHLSQGDKCSSPPDSENHLPHCPRCEECVDYKCFIECSQDVTMYFSRKACLVVDEKVRDSFNPAHNPGMWLYV</sequence>
<accession>A0A0L0F1L4</accession>
<evidence type="ECO:0000313" key="3">
    <source>
        <dbReference type="Proteomes" id="UP000054560"/>
    </source>
</evidence>
<dbReference type="AlphaFoldDB" id="A0A0L0F1L4"/>
<dbReference type="Proteomes" id="UP000054560">
    <property type="component" value="Unassembled WGS sequence"/>
</dbReference>
<evidence type="ECO:0000256" key="1">
    <source>
        <dbReference type="SAM" id="MobiDB-lite"/>
    </source>
</evidence>
<reference evidence="2 3" key="1">
    <citation type="submission" date="2011-02" db="EMBL/GenBank/DDBJ databases">
        <title>The Genome Sequence of Sphaeroforma arctica JP610.</title>
        <authorList>
            <consortium name="The Broad Institute Genome Sequencing Platform"/>
            <person name="Russ C."/>
            <person name="Cuomo C."/>
            <person name="Young S.K."/>
            <person name="Zeng Q."/>
            <person name="Gargeya S."/>
            <person name="Alvarado L."/>
            <person name="Berlin A."/>
            <person name="Chapman S.B."/>
            <person name="Chen Z."/>
            <person name="Freedman E."/>
            <person name="Gellesch M."/>
            <person name="Goldberg J."/>
            <person name="Griggs A."/>
            <person name="Gujja S."/>
            <person name="Heilman E."/>
            <person name="Heiman D."/>
            <person name="Howarth C."/>
            <person name="Mehta T."/>
            <person name="Neiman D."/>
            <person name="Pearson M."/>
            <person name="Roberts A."/>
            <person name="Saif S."/>
            <person name="Shea T."/>
            <person name="Shenoy N."/>
            <person name="Sisk P."/>
            <person name="Stolte C."/>
            <person name="Sykes S."/>
            <person name="White J."/>
            <person name="Yandava C."/>
            <person name="Burger G."/>
            <person name="Gray M.W."/>
            <person name="Holland P.W.H."/>
            <person name="King N."/>
            <person name="Lang F.B.F."/>
            <person name="Roger A.J."/>
            <person name="Ruiz-Trillo I."/>
            <person name="Haas B."/>
            <person name="Nusbaum C."/>
            <person name="Birren B."/>
        </authorList>
    </citation>
    <scope>NUCLEOTIDE SEQUENCE [LARGE SCALE GENOMIC DNA]</scope>
    <source>
        <strain evidence="2 3">JP610</strain>
    </source>
</reference>